<dbReference type="Proteomes" id="UP000199433">
    <property type="component" value="Unassembled WGS sequence"/>
</dbReference>
<dbReference type="STRING" id="426701.SAMN04488098_100213"/>
<organism evidence="2 3">
    <name type="scientific">Alkalibacterium thalassium</name>
    <dbReference type="NCBI Taxonomy" id="426701"/>
    <lineage>
        <taxon>Bacteria</taxon>
        <taxon>Bacillati</taxon>
        <taxon>Bacillota</taxon>
        <taxon>Bacilli</taxon>
        <taxon>Lactobacillales</taxon>
        <taxon>Carnobacteriaceae</taxon>
        <taxon>Alkalibacterium</taxon>
    </lineage>
</organism>
<dbReference type="SUPFAM" id="SSF52266">
    <property type="entry name" value="SGNH hydrolase"/>
    <property type="match status" value="1"/>
</dbReference>
<evidence type="ECO:0000313" key="2">
    <source>
        <dbReference type="EMBL" id="SDJ66717.1"/>
    </source>
</evidence>
<reference evidence="3" key="1">
    <citation type="submission" date="2016-10" db="EMBL/GenBank/DDBJ databases">
        <authorList>
            <person name="Varghese N."/>
            <person name="Submissions S."/>
        </authorList>
    </citation>
    <scope>NUCLEOTIDE SEQUENCE [LARGE SCALE GENOMIC DNA]</scope>
    <source>
        <strain evidence="3">DSM 19181</strain>
    </source>
</reference>
<sequence length="279" mass="31385">MKKSIISIPILLVACVLTIFFGQRYAANQREEMTEEQGETIQDEPVDGEDEPAEEPVEPSANLEDYEGRLDTLSLVDRIDYLSLINDEVSVAFFGDIDLNAEWMRTVTEAIESAATNGADILDYTEAGLDSYELYIRQTAQPLVEESPDMILFGLPALPDKVRDIGLAETEQYMTSILNSFAALEESELVLLEPYPVIQEIDQLNSRSLDYRSYLNRMRELAQVRNLPVISLHSEFTERAQENGLESYYNPNNFSLTADGEQLAADIVTDQLNEPVSQP</sequence>
<keyword evidence="3" id="KW-1185">Reference proteome</keyword>
<feature type="region of interest" description="Disordered" evidence="1">
    <location>
        <begin position="31"/>
        <end position="63"/>
    </location>
</feature>
<evidence type="ECO:0008006" key="4">
    <source>
        <dbReference type="Google" id="ProtNLM"/>
    </source>
</evidence>
<accession>A0A1G8VLB1</accession>
<dbReference type="AlphaFoldDB" id="A0A1G8VLB1"/>
<name>A0A1G8VLB1_9LACT</name>
<gene>
    <name evidence="2" type="ORF">SAMN04488098_100213</name>
</gene>
<protein>
    <recommendedName>
        <fullName evidence="4">GDSL-like Lipase/Acylhydrolase</fullName>
    </recommendedName>
</protein>
<evidence type="ECO:0000313" key="3">
    <source>
        <dbReference type="Proteomes" id="UP000199433"/>
    </source>
</evidence>
<proteinExistence type="predicted"/>
<feature type="compositionally biased region" description="Acidic residues" evidence="1">
    <location>
        <begin position="33"/>
        <end position="57"/>
    </location>
</feature>
<dbReference type="OrthoDB" id="2155748at2"/>
<dbReference type="Gene3D" id="3.40.50.1110">
    <property type="entry name" value="SGNH hydrolase"/>
    <property type="match status" value="1"/>
</dbReference>
<dbReference type="InterPro" id="IPR036514">
    <property type="entry name" value="SGNH_hydro_sf"/>
</dbReference>
<dbReference type="RefSeq" id="WP_091264264.1">
    <property type="nucleotide sequence ID" value="NZ_FNFK01000002.1"/>
</dbReference>
<evidence type="ECO:0000256" key="1">
    <source>
        <dbReference type="SAM" id="MobiDB-lite"/>
    </source>
</evidence>
<dbReference type="EMBL" id="FNFK01000002">
    <property type="protein sequence ID" value="SDJ66717.1"/>
    <property type="molecule type" value="Genomic_DNA"/>
</dbReference>
<dbReference type="PROSITE" id="PS51257">
    <property type="entry name" value="PROKAR_LIPOPROTEIN"/>
    <property type="match status" value="1"/>
</dbReference>